<keyword evidence="7 10" id="KW-0520">NAD</keyword>
<comment type="caution">
    <text evidence="7">Lacks conserved residue(s) required for the propagation of feature annotation.</text>
</comment>
<evidence type="ECO:0000256" key="3">
    <source>
        <dbReference type="ARBA" id="ARBA00023002"/>
    </source>
</evidence>
<dbReference type="InterPro" id="IPR008927">
    <property type="entry name" value="6-PGluconate_DH-like_C_sf"/>
</dbReference>
<feature type="binding site" evidence="10">
    <location>
        <position position="147"/>
    </location>
    <ligand>
        <name>NAD(+)</name>
        <dbReference type="ChEBI" id="CHEBI:57540"/>
    </ligand>
</feature>
<dbReference type="GO" id="GO:0046167">
    <property type="term" value="P:glycerol-3-phosphate biosynthetic process"/>
    <property type="evidence" value="ECO:0007669"/>
    <property type="project" value="UniProtKB-UniRule"/>
</dbReference>
<dbReference type="PRINTS" id="PR00077">
    <property type="entry name" value="GPDHDRGNASE"/>
</dbReference>
<feature type="binding site" evidence="7">
    <location>
        <position position="286"/>
    </location>
    <ligand>
        <name>NADPH</name>
        <dbReference type="ChEBI" id="CHEBI:57783"/>
    </ligand>
</feature>
<dbReference type="Pfam" id="PF01210">
    <property type="entry name" value="NAD_Gly3P_dh_N"/>
    <property type="match status" value="1"/>
</dbReference>
<dbReference type="AlphaFoldDB" id="A0A7K1Y362"/>
<evidence type="ECO:0000256" key="5">
    <source>
        <dbReference type="ARBA" id="ARBA00023209"/>
    </source>
</evidence>
<dbReference type="GO" id="GO:0008654">
    <property type="term" value="P:phospholipid biosynthetic process"/>
    <property type="evidence" value="ECO:0007669"/>
    <property type="project" value="UniProtKB-KW"/>
</dbReference>
<dbReference type="InterPro" id="IPR036291">
    <property type="entry name" value="NAD(P)-bd_dom_sf"/>
</dbReference>
<feature type="binding site" evidence="7">
    <location>
        <position position="16"/>
    </location>
    <ligand>
        <name>NADPH</name>
        <dbReference type="ChEBI" id="CHEBI:57783"/>
    </ligand>
</feature>
<evidence type="ECO:0000256" key="8">
    <source>
        <dbReference type="PIRSR" id="PIRSR000114-1"/>
    </source>
</evidence>
<comment type="pathway">
    <text evidence="7">Membrane lipid metabolism; glycerophospholipid metabolism.</text>
</comment>
<feature type="domain" description="Glycerol-3-phosphate dehydrogenase NAD-dependent C-terminal" evidence="14">
    <location>
        <begin position="187"/>
        <end position="324"/>
    </location>
</feature>
<feature type="binding site" evidence="10">
    <location>
        <position position="262"/>
    </location>
    <ligand>
        <name>NAD(+)</name>
        <dbReference type="ChEBI" id="CHEBI:57540"/>
    </ligand>
</feature>
<feature type="binding site" evidence="7">
    <location>
        <position position="263"/>
    </location>
    <ligand>
        <name>sn-glycerol 3-phosphate</name>
        <dbReference type="ChEBI" id="CHEBI:57597"/>
    </ligand>
</feature>
<evidence type="ECO:0000256" key="11">
    <source>
        <dbReference type="RuleBase" id="RU000437"/>
    </source>
</evidence>
<dbReference type="UniPathway" id="UPA00940"/>
<feature type="binding site" evidence="7">
    <location>
        <position position="251"/>
    </location>
    <ligand>
        <name>sn-glycerol 3-phosphate</name>
        <dbReference type="ChEBI" id="CHEBI:57597"/>
    </ligand>
</feature>
<dbReference type="InterPro" id="IPR006109">
    <property type="entry name" value="G3P_DH_NAD-dep_C"/>
</dbReference>
<dbReference type="PANTHER" id="PTHR11728">
    <property type="entry name" value="GLYCEROL-3-PHOSPHATE DEHYDROGENASE"/>
    <property type="match status" value="1"/>
</dbReference>
<dbReference type="GO" id="GO:0046168">
    <property type="term" value="P:glycerol-3-phosphate catabolic process"/>
    <property type="evidence" value="ECO:0007669"/>
    <property type="project" value="InterPro"/>
</dbReference>
<dbReference type="EC" id="1.1.1.94" evidence="7"/>
<dbReference type="InterPro" id="IPR011128">
    <property type="entry name" value="G3P_DH_NAD-dep_N"/>
</dbReference>
<keyword evidence="4 7" id="KW-0443">Lipid metabolism</keyword>
<dbReference type="PROSITE" id="PS00957">
    <property type="entry name" value="NAD_G3PDH"/>
    <property type="match status" value="1"/>
</dbReference>
<dbReference type="SUPFAM" id="SSF48179">
    <property type="entry name" value="6-phosphogluconate dehydrogenase C-terminal domain-like"/>
    <property type="match status" value="1"/>
</dbReference>
<dbReference type="GO" id="GO:0006650">
    <property type="term" value="P:glycerophospholipid metabolic process"/>
    <property type="evidence" value="ECO:0007669"/>
    <property type="project" value="UniProtKB-UniRule"/>
</dbReference>
<dbReference type="GO" id="GO:0005829">
    <property type="term" value="C:cytosol"/>
    <property type="evidence" value="ECO:0007669"/>
    <property type="project" value="TreeGrafter"/>
</dbReference>
<dbReference type="GO" id="GO:0047952">
    <property type="term" value="F:glycerol-3-phosphate dehydrogenase [NAD(P)+] activity"/>
    <property type="evidence" value="ECO:0007669"/>
    <property type="project" value="UniProtKB-UniRule"/>
</dbReference>
<feature type="binding site" evidence="7">
    <location>
        <position position="262"/>
    </location>
    <ligand>
        <name>sn-glycerol 3-phosphate</name>
        <dbReference type="ChEBI" id="CHEBI:57597"/>
    </ligand>
</feature>
<feature type="domain" description="Glycerol-3-phosphate dehydrogenase NAD-dependent N-terminal" evidence="13">
    <location>
        <begin position="8"/>
        <end position="167"/>
    </location>
</feature>
<feature type="binding site" evidence="7">
    <location>
        <position position="261"/>
    </location>
    <ligand>
        <name>sn-glycerol 3-phosphate</name>
        <dbReference type="ChEBI" id="CHEBI:57597"/>
    </ligand>
</feature>
<dbReference type="PANTHER" id="PTHR11728:SF1">
    <property type="entry name" value="GLYCEROL-3-PHOSPHATE DEHYDROGENASE [NAD(+)] 2, CHLOROPLASTIC"/>
    <property type="match status" value="1"/>
</dbReference>
<dbReference type="InterPro" id="IPR006168">
    <property type="entry name" value="G3P_DH_NAD-dep"/>
</dbReference>
<evidence type="ECO:0000256" key="4">
    <source>
        <dbReference type="ARBA" id="ARBA00023098"/>
    </source>
</evidence>
<sequence length="335" mass="37368">METLTPRIGIIGGGSWATAIVKMLCDNDQDKEIYWWMRSAQTADHIRKYRHNPSYLSSVEIRVPATNISNHIRETIARVDILLLNVPAAFLKEALTGIEPSDLRGKKIVSAIKGIVPDENMIIGEFMHVRYGIPFTDIVVISGPCHAEEVALEKLSYLTIASSDTKFAAVFAALVNTRYIKTNVSDDIYGTEYAAVLKNIYAIASGICHGVGYGDNFQAVLISNAIREIKRFVDAVHPINRDIKESAYLGDLLVTAYSQFSRNRTFGNMIGKGYTVRSAQLEMNMIAEGYYAVKCLYEINRNYEVNMPICKAVYAILYERQSPGVTMRALSEVLS</sequence>
<keyword evidence="5 7" id="KW-0594">Phospholipid biosynthesis</keyword>
<keyword evidence="7" id="KW-0521">NADP</keyword>
<comment type="catalytic activity">
    <reaction evidence="7 12">
        <text>sn-glycerol 3-phosphate + NADP(+) = dihydroxyacetone phosphate + NADPH + H(+)</text>
        <dbReference type="Rhea" id="RHEA:11096"/>
        <dbReference type="ChEBI" id="CHEBI:15378"/>
        <dbReference type="ChEBI" id="CHEBI:57597"/>
        <dbReference type="ChEBI" id="CHEBI:57642"/>
        <dbReference type="ChEBI" id="CHEBI:57783"/>
        <dbReference type="ChEBI" id="CHEBI:58349"/>
        <dbReference type="EC" id="1.1.1.94"/>
    </reaction>
</comment>
<organism evidence="15 16">
    <name type="scientific">Hufsiella ginkgonis</name>
    <dbReference type="NCBI Taxonomy" id="2695274"/>
    <lineage>
        <taxon>Bacteria</taxon>
        <taxon>Pseudomonadati</taxon>
        <taxon>Bacteroidota</taxon>
        <taxon>Sphingobacteriia</taxon>
        <taxon>Sphingobacteriales</taxon>
        <taxon>Sphingobacteriaceae</taxon>
        <taxon>Hufsiella</taxon>
    </lineage>
</organism>
<dbReference type="Pfam" id="PF07479">
    <property type="entry name" value="NAD_Gly3P_dh_C"/>
    <property type="match status" value="1"/>
</dbReference>
<evidence type="ECO:0000313" key="16">
    <source>
        <dbReference type="Proteomes" id="UP000451233"/>
    </source>
</evidence>
<keyword evidence="7" id="KW-0547">Nucleotide-binding</keyword>
<protein>
    <recommendedName>
        <fullName evidence="7">Glycerol-3-phosphate dehydrogenase [NAD(P)+]</fullName>
        <ecNumber evidence="7">1.1.1.94</ecNumber>
    </recommendedName>
    <alternativeName>
        <fullName evidence="7">NAD(P)(+)-dependent glycerol-3-phosphate dehydrogenase</fullName>
    </alternativeName>
    <alternativeName>
        <fullName evidence="7">NAD(P)H-dependent dihydroxyacetone-phosphate reductase</fullName>
    </alternativeName>
</protein>
<evidence type="ECO:0000256" key="2">
    <source>
        <dbReference type="ARBA" id="ARBA00022516"/>
    </source>
</evidence>
<dbReference type="EMBL" id="WVHS01000004">
    <property type="protein sequence ID" value="MXV17116.1"/>
    <property type="molecule type" value="Genomic_DNA"/>
</dbReference>
<keyword evidence="7" id="KW-0963">Cytoplasm</keyword>
<evidence type="ECO:0000259" key="14">
    <source>
        <dbReference type="Pfam" id="PF07479"/>
    </source>
</evidence>
<feature type="binding site" evidence="7">
    <location>
        <position position="262"/>
    </location>
    <ligand>
        <name>NADPH</name>
        <dbReference type="ChEBI" id="CHEBI:57783"/>
    </ligand>
</feature>
<evidence type="ECO:0000259" key="13">
    <source>
        <dbReference type="Pfam" id="PF01210"/>
    </source>
</evidence>
<keyword evidence="6 7" id="KW-1208">Phospholipid metabolism</keyword>
<dbReference type="Gene3D" id="3.40.50.720">
    <property type="entry name" value="NAD(P)-binding Rossmann-like Domain"/>
    <property type="match status" value="1"/>
</dbReference>
<dbReference type="InterPro" id="IPR013328">
    <property type="entry name" value="6PGD_dom2"/>
</dbReference>
<feature type="binding site" evidence="7">
    <location>
        <position position="147"/>
    </location>
    <ligand>
        <name>NADPH</name>
        <dbReference type="ChEBI" id="CHEBI:57783"/>
    </ligand>
</feature>
<comment type="catalytic activity">
    <reaction evidence="7">
        <text>sn-glycerol 3-phosphate + NAD(+) = dihydroxyacetone phosphate + NADH + H(+)</text>
        <dbReference type="Rhea" id="RHEA:11092"/>
        <dbReference type="ChEBI" id="CHEBI:15378"/>
        <dbReference type="ChEBI" id="CHEBI:57540"/>
        <dbReference type="ChEBI" id="CHEBI:57597"/>
        <dbReference type="ChEBI" id="CHEBI:57642"/>
        <dbReference type="ChEBI" id="CHEBI:57945"/>
        <dbReference type="EC" id="1.1.1.94"/>
    </reaction>
</comment>
<feature type="binding site" evidence="7">
    <location>
        <position position="55"/>
    </location>
    <ligand>
        <name>NADPH</name>
        <dbReference type="ChEBI" id="CHEBI:57783"/>
    </ligand>
</feature>
<feature type="binding site" evidence="7">
    <location>
        <position position="38"/>
    </location>
    <ligand>
        <name>NADPH</name>
        <dbReference type="ChEBI" id="CHEBI:57783"/>
    </ligand>
</feature>
<dbReference type="SUPFAM" id="SSF51735">
    <property type="entry name" value="NAD(P)-binding Rossmann-fold domains"/>
    <property type="match status" value="1"/>
</dbReference>
<feature type="binding site" evidence="7">
    <location>
        <position position="143"/>
    </location>
    <ligand>
        <name>sn-glycerol 3-phosphate</name>
        <dbReference type="ChEBI" id="CHEBI:57597"/>
    </ligand>
</feature>
<feature type="binding site" evidence="7">
    <location>
        <position position="113"/>
    </location>
    <ligand>
        <name>sn-glycerol 3-phosphate</name>
        <dbReference type="ChEBI" id="CHEBI:57597"/>
    </ligand>
</feature>
<dbReference type="PIRSF" id="PIRSF000114">
    <property type="entry name" value="Glycerol-3-P_dh"/>
    <property type="match status" value="1"/>
</dbReference>
<comment type="subcellular location">
    <subcellularLocation>
        <location evidence="7">Cytoplasm</location>
    </subcellularLocation>
</comment>
<feature type="active site" description="Proton acceptor" evidence="7 8">
    <location>
        <position position="198"/>
    </location>
</feature>
<feature type="binding site" evidence="10">
    <location>
        <position position="90"/>
    </location>
    <ligand>
        <name>NAD(+)</name>
        <dbReference type="ChEBI" id="CHEBI:57540"/>
    </ligand>
</feature>
<keyword evidence="2 7" id="KW-0444">Lipid biosynthesis</keyword>
<evidence type="ECO:0000256" key="7">
    <source>
        <dbReference type="HAMAP-Rule" id="MF_00394"/>
    </source>
</evidence>
<keyword evidence="16" id="KW-1185">Reference proteome</keyword>
<dbReference type="HAMAP" id="MF_00394">
    <property type="entry name" value="NAD_Glyc3P_dehydrog"/>
    <property type="match status" value="1"/>
</dbReference>
<comment type="similarity">
    <text evidence="1 7 11">Belongs to the NAD-dependent glycerol-3-phosphate dehydrogenase family.</text>
</comment>
<feature type="binding site" evidence="7">
    <location>
        <position position="198"/>
    </location>
    <ligand>
        <name>sn-glycerol 3-phosphate</name>
        <dbReference type="ChEBI" id="CHEBI:57597"/>
    </ligand>
</feature>
<dbReference type="GO" id="GO:0051287">
    <property type="term" value="F:NAD binding"/>
    <property type="evidence" value="ECO:0007669"/>
    <property type="project" value="InterPro"/>
</dbReference>
<keyword evidence="3 7" id="KW-0560">Oxidoreductase</keyword>
<evidence type="ECO:0000256" key="12">
    <source>
        <dbReference type="RuleBase" id="RU000439"/>
    </source>
</evidence>
<dbReference type="GO" id="GO:0005975">
    <property type="term" value="P:carbohydrate metabolic process"/>
    <property type="evidence" value="ECO:0007669"/>
    <property type="project" value="InterPro"/>
</dbReference>
<comment type="caution">
    <text evidence="15">The sequence shown here is derived from an EMBL/GenBank/DDBJ whole genome shotgun (WGS) entry which is preliminary data.</text>
</comment>
<evidence type="ECO:0000256" key="9">
    <source>
        <dbReference type="PIRSR" id="PIRSR000114-2"/>
    </source>
</evidence>
<evidence type="ECO:0000313" key="15">
    <source>
        <dbReference type="EMBL" id="MXV17116.1"/>
    </source>
</evidence>
<feature type="binding site" evidence="9">
    <location>
        <begin position="262"/>
        <end position="263"/>
    </location>
    <ligand>
        <name>substrate</name>
    </ligand>
</feature>
<proteinExistence type="inferred from homology"/>
<name>A0A7K1Y362_9SPHI</name>
<evidence type="ECO:0000256" key="6">
    <source>
        <dbReference type="ARBA" id="ARBA00023264"/>
    </source>
</evidence>
<accession>A0A7K1Y362</accession>
<feature type="binding site" evidence="7">
    <location>
        <position position="288"/>
    </location>
    <ligand>
        <name>NADPH</name>
        <dbReference type="ChEBI" id="CHEBI:57783"/>
    </ligand>
</feature>
<dbReference type="Gene3D" id="1.10.1040.10">
    <property type="entry name" value="N-(1-d-carboxylethyl)-l-norvaline Dehydrogenase, domain 2"/>
    <property type="match status" value="1"/>
</dbReference>
<evidence type="ECO:0000256" key="10">
    <source>
        <dbReference type="PIRSR" id="PIRSR000114-3"/>
    </source>
</evidence>
<reference evidence="15 16" key="1">
    <citation type="submission" date="2019-11" db="EMBL/GenBank/DDBJ databases">
        <title>Pedobacter sp. HMF7056 Genome sequencing and assembly.</title>
        <authorList>
            <person name="Kang H."/>
            <person name="Kim H."/>
            <person name="Joh K."/>
        </authorList>
    </citation>
    <scope>NUCLEOTIDE SEQUENCE [LARGE SCALE GENOMIC DNA]</scope>
    <source>
        <strain evidence="15 16">HMF7056</strain>
    </source>
</reference>
<dbReference type="RefSeq" id="WP_160908117.1">
    <property type="nucleotide sequence ID" value="NZ_WVHS01000004.1"/>
</dbReference>
<dbReference type="Proteomes" id="UP000451233">
    <property type="component" value="Unassembled WGS sequence"/>
</dbReference>
<comment type="function">
    <text evidence="7">Catalyzes the reduction of the glycolytic intermediate dihydroxyacetone phosphate (DHAP) to sn-glycerol 3-phosphate (G3P), the key precursor for phospholipid synthesis.</text>
</comment>
<gene>
    <name evidence="7" type="primary">gpsA</name>
    <name evidence="15" type="ORF">GS398_17580</name>
</gene>
<feature type="binding site" evidence="7">
    <location>
        <position position="15"/>
    </location>
    <ligand>
        <name>NADPH</name>
        <dbReference type="ChEBI" id="CHEBI:57783"/>
    </ligand>
</feature>
<feature type="binding site" evidence="9">
    <location>
        <position position="113"/>
    </location>
    <ligand>
        <name>substrate</name>
    </ligand>
</feature>
<feature type="binding site" evidence="7">
    <location>
        <position position="113"/>
    </location>
    <ligand>
        <name>NADPH</name>
        <dbReference type="ChEBI" id="CHEBI:57783"/>
    </ligand>
</feature>
<evidence type="ECO:0000256" key="1">
    <source>
        <dbReference type="ARBA" id="ARBA00011009"/>
    </source>
</evidence>
<dbReference type="NCBIfam" id="NF000942">
    <property type="entry name" value="PRK00094.1-4"/>
    <property type="match status" value="1"/>
</dbReference>